<proteinExistence type="predicted"/>
<dbReference type="InterPro" id="IPR036388">
    <property type="entry name" value="WH-like_DNA-bd_sf"/>
</dbReference>
<dbReference type="GO" id="GO:0003677">
    <property type="term" value="F:DNA binding"/>
    <property type="evidence" value="ECO:0007669"/>
    <property type="project" value="UniProtKB-KW"/>
</dbReference>
<dbReference type="EMBL" id="JAGGKS010000008">
    <property type="protein sequence ID" value="MBP1926695.1"/>
    <property type="molecule type" value="Genomic_DNA"/>
</dbReference>
<keyword evidence="2" id="KW-1185">Reference proteome</keyword>
<evidence type="ECO:0000313" key="2">
    <source>
        <dbReference type="Proteomes" id="UP001519342"/>
    </source>
</evidence>
<protein>
    <submittedName>
        <fullName evidence="1">DNA-binding MarR family transcriptional regulator</fullName>
    </submittedName>
</protein>
<evidence type="ECO:0000313" key="1">
    <source>
        <dbReference type="EMBL" id="MBP1926695.1"/>
    </source>
</evidence>
<keyword evidence="1" id="KW-0238">DNA-binding</keyword>
<comment type="caution">
    <text evidence="1">The sequence shown here is derived from an EMBL/GenBank/DDBJ whole genome shotgun (WGS) entry which is preliminary data.</text>
</comment>
<organism evidence="1 2">
    <name type="scientific">Sedimentibacter acidaminivorans</name>
    <dbReference type="NCBI Taxonomy" id="913099"/>
    <lineage>
        <taxon>Bacteria</taxon>
        <taxon>Bacillati</taxon>
        <taxon>Bacillota</taxon>
        <taxon>Tissierellia</taxon>
        <taxon>Sedimentibacter</taxon>
    </lineage>
</organism>
<name>A0ABS4GG70_9FIRM</name>
<dbReference type="RefSeq" id="WP_209512427.1">
    <property type="nucleotide sequence ID" value="NZ_JAGGKS010000008.1"/>
</dbReference>
<dbReference type="Pfam" id="PF13730">
    <property type="entry name" value="HTH_36"/>
    <property type="match status" value="1"/>
</dbReference>
<dbReference type="Proteomes" id="UP001519342">
    <property type="component" value="Unassembled WGS sequence"/>
</dbReference>
<accession>A0ABS4GG70</accession>
<gene>
    <name evidence="1" type="ORF">J2Z76_002565</name>
</gene>
<sequence length="75" mass="8650">MTSGDYYFKVRSDIFDLQLSEKEIIVYMYLCSCVNKENECYPSLKKIAAACSISQTSVKIAMKELVERKLIIKDI</sequence>
<dbReference type="Gene3D" id="1.10.10.10">
    <property type="entry name" value="Winged helix-like DNA-binding domain superfamily/Winged helix DNA-binding domain"/>
    <property type="match status" value="1"/>
</dbReference>
<reference evidence="1 2" key="1">
    <citation type="submission" date="2021-03" db="EMBL/GenBank/DDBJ databases">
        <title>Genomic Encyclopedia of Type Strains, Phase IV (KMG-IV): sequencing the most valuable type-strain genomes for metagenomic binning, comparative biology and taxonomic classification.</title>
        <authorList>
            <person name="Goeker M."/>
        </authorList>
    </citation>
    <scope>NUCLEOTIDE SEQUENCE [LARGE SCALE GENOMIC DNA]</scope>
    <source>
        <strain evidence="1 2">DSM 24004</strain>
    </source>
</reference>